<protein>
    <submittedName>
        <fullName evidence="1">SFRICE_015276</fullName>
    </submittedName>
</protein>
<organism evidence="1">
    <name type="scientific">Spodoptera frugiperda</name>
    <name type="common">Fall armyworm</name>
    <dbReference type="NCBI Taxonomy" id="7108"/>
    <lineage>
        <taxon>Eukaryota</taxon>
        <taxon>Metazoa</taxon>
        <taxon>Ecdysozoa</taxon>
        <taxon>Arthropoda</taxon>
        <taxon>Hexapoda</taxon>
        <taxon>Insecta</taxon>
        <taxon>Pterygota</taxon>
        <taxon>Neoptera</taxon>
        <taxon>Endopterygota</taxon>
        <taxon>Lepidoptera</taxon>
        <taxon>Glossata</taxon>
        <taxon>Ditrysia</taxon>
        <taxon>Noctuoidea</taxon>
        <taxon>Noctuidae</taxon>
        <taxon>Amphipyrinae</taxon>
        <taxon>Spodoptera</taxon>
    </lineage>
</organism>
<dbReference type="EMBL" id="ODYU01002890">
    <property type="protein sequence ID" value="SOQ40942.1"/>
    <property type="molecule type" value="Genomic_DNA"/>
</dbReference>
<dbReference type="AlphaFoldDB" id="A0A2H1VKH1"/>
<sequence length="157" mass="17889">MRYIFLDYIHTCSLTSTKYKCFYDIELKEIVCTGYTVRTSAMVLVMVGGTTARVAGKMGGYSNKKGGKSTSGINEEIIWISISMAIAIAEEFAKHALADSLTDLDFELPAYTLYPQYSPDGKEYFYNFHRFSYIRNSFKLPPKDYPIKTKEDIYINA</sequence>
<gene>
    <name evidence="1" type="ORF">SFRICE_015276</name>
</gene>
<accession>A0A2H1VKH1</accession>
<proteinExistence type="predicted"/>
<evidence type="ECO:0000313" key="1">
    <source>
        <dbReference type="EMBL" id="SOQ40942.1"/>
    </source>
</evidence>
<dbReference type="OrthoDB" id="8172581at2759"/>
<name>A0A2H1VKH1_SPOFR</name>
<reference evidence="1" key="1">
    <citation type="submission" date="2016-07" db="EMBL/GenBank/DDBJ databases">
        <authorList>
            <person name="Bretaudeau A."/>
        </authorList>
    </citation>
    <scope>NUCLEOTIDE SEQUENCE</scope>
    <source>
        <strain evidence="1">Rice</strain>
        <tissue evidence="1">Whole body</tissue>
    </source>
</reference>